<comment type="caution">
    <text evidence="2">The sequence shown here is derived from an EMBL/GenBank/DDBJ whole genome shotgun (WGS) entry which is preliminary data.</text>
</comment>
<evidence type="ECO:0000256" key="1">
    <source>
        <dbReference type="SAM" id="MobiDB-lite"/>
    </source>
</evidence>
<name>A0A8T1G423_9STRA</name>
<organism evidence="2 3">
    <name type="scientific">Phytophthora cactorum</name>
    <dbReference type="NCBI Taxonomy" id="29920"/>
    <lineage>
        <taxon>Eukaryota</taxon>
        <taxon>Sar</taxon>
        <taxon>Stramenopiles</taxon>
        <taxon>Oomycota</taxon>
        <taxon>Peronosporomycetes</taxon>
        <taxon>Peronosporales</taxon>
        <taxon>Peronosporaceae</taxon>
        <taxon>Phytophthora</taxon>
    </lineage>
</organism>
<sequence>MVNAQDGASEAERVSSEMVTDNDFSDDERSRGCAELWRAEQVEDSCDGVTLDGGHQREDRHDDAGLDDQEVVCAGPHEDGVAGAEATEHAEAL</sequence>
<feature type="compositionally biased region" description="Basic and acidic residues" evidence="1">
    <location>
        <begin position="54"/>
        <end position="64"/>
    </location>
</feature>
<protein>
    <submittedName>
        <fullName evidence="2">Uncharacterized protein</fullName>
    </submittedName>
</protein>
<dbReference type="VEuPathDB" id="FungiDB:PC110_g5538"/>
<dbReference type="EMBL" id="RCML01000156">
    <property type="protein sequence ID" value="KAG2988301.1"/>
    <property type="molecule type" value="Genomic_DNA"/>
</dbReference>
<evidence type="ECO:0000313" key="2">
    <source>
        <dbReference type="EMBL" id="KAG2988301.1"/>
    </source>
</evidence>
<proteinExistence type="predicted"/>
<feature type="region of interest" description="Disordered" evidence="1">
    <location>
        <begin position="47"/>
        <end position="66"/>
    </location>
</feature>
<dbReference type="Proteomes" id="UP000697107">
    <property type="component" value="Unassembled WGS sequence"/>
</dbReference>
<dbReference type="AlphaFoldDB" id="A0A8T1G423"/>
<gene>
    <name evidence="2" type="ORF">PC118_g6821</name>
</gene>
<accession>A0A8T1G423</accession>
<feature type="region of interest" description="Disordered" evidence="1">
    <location>
        <begin position="1"/>
        <end position="28"/>
    </location>
</feature>
<evidence type="ECO:0000313" key="3">
    <source>
        <dbReference type="Proteomes" id="UP000697107"/>
    </source>
</evidence>
<reference evidence="2" key="1">
    <citation type="submission" date="2018-10" db="EMBL/GenBank/DDBJ databases">
        <title>Effector identification in a new, highly contiguous assembly of the strawberry crown rot pathogen Phytophthora cactorum.</title>
        <authorList>
            <person name="Armitage A.D."/>
            <person name="Nellist C.F."/>
            <person name="Bates H."/>
            <person name="Vickerstaff R.J."/>
            <person name="Harrison R.J."/>
        </authorList>
    </citation>
    <scope>NUCLEOTIDE SEQUENCE</scope>
    <source>
        <strain evidence="2">P415</strain>
    </source>
</reference>